<sequence>MLPIRKVTQIRTVVEIVHIEQLLHCAQYISTPVTPLSSRLPRRHSMENNSLKRPIVRYRKDSTSTSSSSDDENLSVLINNENVQPTAGPPAKKSRIELIKEIPAFPKKANETLSNAAFLSKIRSDEKYRILSKLMIITLIYLKCHWMICMIQENMISKRWIPCMFKNCKTRSLIIH</sequence>
<reference evidence="3" key="1">
    <citation type="submission" date="2022-11" db="UniProtKB">
        <authorList>
            <consortium name="WormBaseParasite"/>
        </authorList>
    </citation>
    <scope>IDENTIFICATION</scope>
</reference>
<keyword evidence="2" id="KW-1185">Reference proteome</keyword>
<dbReference type="AlphaFoldDB" id="A0A915IEK9"/>
<protein>
    <submittedName>
        <fullName evidence="3">Uncharacterized protein</fullName>
    </submittedName>
</protein>
<proteinExistence type="predicted"/>
<organism evidence="2 3">
    <name type="scientific">Romanomermis culicivorax</name>
    <name type="common">Nematode worm</name>
    <dbReference type="NCBI Taxonomy" id="13658"/>
    <lineage>
        <taxon>Eukaryota</taxon>
        <taxon>Metazoa</taxon>
        <taxon>Ecdysozoa</taxon>
        <taxon>Nematoda</taxon>
        <taxon>Enoplea</taxon>
        <taxon>Dorylaimia</taxon>
        <taxon>Mermithida</taxon>
        <taxon>Mermithoidea</taxon>
        <taxon>Mermithidae</taxon>
        <taxon>Romanomermis</taxon>
    </lineage>
</organism>
<evidence type="ECO:0000313" key="3">
    <source>
        <dbReference type="WBParaSite" id="nRc.2.0.1.t12332-RA"/>
    </source>
</evidence>
<accession>A0A915IEK9</accession>
<evidence type="ECO:0000256" key="1">
    <source>
        <dbReference type="SAM" id="MobiDB-lite"/>
    </source>
</evidence>
<dbReference type="WBParaSite" id="nRc.2.0.1.t12332-RA">
    <property type="protein sequence ID" value="nRc.2.0.1.t12332-RA"/>
    <property type="gene ID" value="nRc.2.0.1.g12332"/>
</dbReference>
<dbReference type="Proteomes" id="UP000887565">
    <property type="component" value="Unplaced"/>
</dbReference>
<feature type="region of interest" description="Disordered" evidence="1">
    <location>
        <begin position="36"/>
        <end position="72"/>
    </location>
</feature>
<evidence type="ECO:0000313" key="2">
    <source>
        <dbReference type="Proteomes" id="UP000887565"/>
    </source>
</evidence>
<name>A0A915IEK9_ROMCU</name>